<feature type="binding site" evidence="7">
    <location>
        <position position="172"/>
    </location>
    <ligand>
        <name>Zn(2+)</name>
        <dbReference type="ChEBI" id="CHEBI:29105"/>
        <label>2</label>
    </ligand>
</feature>
<sequence length="256" mass="26107">MPDVEIAVIPCLSDNYAVLVHRPDGGGTLLVDAPEEAPIAAELAARGWQLTDILITHHHHDHVGGLAALKAASGARVLGPAAEASRIAGLDGTLGDGETATVAGLAVTALATPGHTAGHLSYHLPEIAAVFTGDTLFALGCGRLFEGTPADMWASLLRLAALPPETAVYCGHEYTLSNARFALGIDPGNAALVARAAEVEAARAAGRPTIPSTIGAEIATNPFLRAGEPAIAAQVGLAGHPAVAVFAEIRERKNRG</sequence>
<comment type="cofactor">
    <cofactor evidence="7">
        <name>Zn(2+)</name>
        <dbReference type="ChEBI" id="CHEBI:29105"/>
    </cofactor>
    <text evidence="7">Binds 2 Zn(2+) ions per subunit.</text>
</comment>
<dbReference type="AlphaFoldDB" id="A0A931I353"/>
<feature type="binding site" evidence="7">
    <location>
        <position position="59"/>
    </location>
    <ligand>
        <name>Zn(2+)</name>
        <dbReference type="ChEBI" id="CHEBI:29105"/>
        <label>1</label>
    </ligand>
</feature>
<feature type="binding site" evidence="7">
    <location>
        <position position="134"/>
    </location>
    <ligand>
        <name>Zn(2+)</name>
        <dbReference type="ChEBI" id="CHEBI:29105"/>
        <label>2</label>
    </ligand>
</feature>
<evidence type="ECO:0000313" key="10">
    <source>
        <dbReference type="Proteomes" id="UP000631694"/>
    </source>
</evidence>
<dbReference type="EMBL" id="JADZLT010000049">
    <property type="protein sequence ID" value="MBH0238041.1"/>
    <property type="molecule type" value="Genomic_DNA"/>
</dbReference>
<dbReference type="InterPro" id="IPR036866">
    <property type="entry name" value="RibonucZ/Hydroxyglut_hydro"/>
</dbReference>
<accession>A0A931I353</accession>
<dbReference type="PIRSF" id="PIRSF005457">
    <property type="entry name" value="Glx"/>
    <property type="match status" value="1"/>
</dbReference>
<dbReference type="RefSeq" id="WP_197311088.1">
    <property type="nucleotide sequence ID" value="NZ_JADZLT010000049.1"/>
</dbReference>
<feature type="binding site" evidence="7">
    <location>
        <position position="115"/>
    </location>
    <ligand>
        <name>Zn(2+)</name>
        <dbReference type="ChEBI" id="CHEBI:29105"/>
        <label>1</label>
    </ligand>
</feature>
<comment type="catalytic activity">
    <reaction evidence="1 7">
        <text>an S-(2-hydroxyacyl)glutathione + H2O = a 2-hydroxy carboxylate + glutathione + H(+)</text>
        <dbReference type="Rhea" id="RHEA:21864"/>
        <dbReference type="ChEBI" id="CHEBI:15377"/>
        <dbReference type="ChEBI" id="CHEBI:15378"/>
        <dbReference type="ChEBI" id="CHEBI:57925"/>
        <dbReference type="ChEBI" id="CHEBI:58896"/>
        <dbReference type="ChEBI" id="CHEBI:71261"/>
        <dbReference type="EC" id="3.1.2.6"/>
    </reaction>
</comment>
<keyword evidence="5 7" id="KW-0378">Hydrolase</keyword>
<evidence type="ECO:0000256" key="6">
    <source>
        <dbReference type="ARBA" id="ARBA00022833"/>
    </source>
</evidence>
<evidence type="ECO:0000256" key="4">
    <source>
        <dbReference type="ARBA" id="ARBA00022723"/>
    </source>
</evidence>
<dbReference type="SUPFAM" id="SSF56281">
    <property type="entry name" value="Metallo-hydrolase/oxidoreductase"/>
    <property type="match status" value="1"/>
</dbReference>
<proteinExistence type="inferred from homology"/>
<evidence type="ECO:0000256" key="5">
    <source>
        <dbReference type="ARBA" id="ARBA00022801"/>
    </source>
</evidence>
<dbReference type="PANTHER" id="PTHR43705:SF1">
    <property type="entry name" value="HYDROXYACYLGLUTATHIONE HYDROLASE GLOB"/>
    <property type="match status" value="1"/>
</dbReference>
<dbReference type="GO" id="GO:0046872">
    <property type="term" value="F:metal ion binding"/>
    <property type="evidence" value="ECO:0007669"/>
    <property type="project" value="UniProtKB-KW"/>
</dbReference>
<protein>
    <recommendedName>
        <fullName evidence="7">Hydroxyacylglutathione hydrolase</fullName>
        <ecNumber evidence="7">3.1.2.6</ecNumber>
    </recommendedName>
    <alternativeName>
        <fullName evidence="7">Glyoxalase II</fullName>
        <shortName evidence="7">Glx II</shortName>
    </alternativeName>
</protein>
<keyword evidence="10" id="KW-1185">Reference proteome</keyword>
<comment type="function">
    <text evidence="7">Thiolesterase that catalyzes the hydrolysis of S-D-lactoyl-glutathione to form glutathione and D-lactic acid.</text>
</comment>
<gene>
    <name evidence="7 9" type="primary">gloB</name>
    <name evidence="9" type="ORF">I5731_09435</name>
</gene>
<comment type="similarity">
    <text evidence="3 7">Belongs to the metallo-beta-lactamase superfamily. Glyoxalase II family.</text>
</comment>
<comment type="caution">
    <text evidence="9">The sequence shown here is derived from an EMBL/GenBank/DDBJ whole genome shotgun (WGS) entry which is preliminary data.</text>
</comment>
<feature type="binding site" evidence="7">
    <location>
        <position position="57"/>
    </location>
    <ligand>
        <name>Zn(2+)</name>
        <dbReference type="ChEBI" id="CHEBI:29105"/>
        <label>1</label>
    </ligand>
</feature>
<evidence type="ECO:0000256" key="2">
    <source>
        <dbReference type="ARBA" id="ARBA00004963"/>
    </source>
</evidence>
<dbReference type="Gene3D" id="3.60.15.10">
    <property type="entry name" value="Ribonuclease Z/Hydroxyacylglutathione hydrolase-like"/>
    <property type="match status" value="1"/>
</dbReference>
<dbReference type="HAMAP" id="MF_01374">
    <property type="entry name" value="Glyoxalase_2"/>
    <property type="match status" value="1"/>
</dbReference>
<dbReference type="Pfam" id="PF16123">
    <property type="entry name" value="HAGH_C"/>
    <property type="match status" value="1"/>
</dbReference>
<comment type="subunit">
    <text evidence="7">Monomer.</text>
</comment>
<dbReference type="InterPro" id="IPR017782">
    <property type="entry name" value="Hydroxyacylglutathione_Hdrlase"/>
</dbReference>
<reference evidence="9" key="1">
    <citation type="submission" date="2020-12" db="EMBL/GenBank/DDBJ databases">
        <title>Methylobrevis albus sp. nov., isolated from fresh water lack sediment.</title>
        <authorList>
            <person name="Zou Q."/>
        </authorList>
    </citation>
    <scope>NUCLEOTIDE SEQUENCE</scope>
    <source>
        <strain evidence="9">L22</strain>
    </source>
</reference>
<evidence type="ECO:0000313" key="9">
    <source>
        <dbReference type="EMBL" id="MBH0238041.1"/>
    </source>
</evidence>
<dbReference type="InterPro" id="IPR035680">
    <property type="entry name" value="Clx_II_MBL"/>
</dbReference>
<evidence type="ECO:0000256" key="7">
    <source>
        <dbReference type="HAMAP-Rule" id="MF_01374"/>
    </source>
</evidence>
<dbReference type="EC" id="3.1.2.6" evidence="7"/>
<feature type="binding site" evidence="7">
    <location>
        <position position="61"/>
    </location>
    <ligand>
        <name>Zn(2+)</name>
        <dbReference type="ChEBI" id="CHEBI:29105"/>
        <label>2</label>
    </ligand>
</feature>
<dbReference type="CDD" id="cd07723">
    <property type="entry name" value="hydroxyacylglutathione_hydrolase_MBL-fold"/>
    <property type="match status" value="1"/>
</dbReference>
<dbReference type="Pfam" id="PF00753">
    <property type="entry name" value="Lactamase_B"/>
    <property type="match status" value="1"/>
</dbReference>
<dbReference type="InterPro" id="IPR001279">
    <property type="entry name" value="Metallo-B-lactamas"/>
</dbReference>
<feature type="domain" description="Metallo-beta-lactamase" evidence="8">
    <location>
        <begin position="14"/>
        <end position="172"/>
    </location>
</feature>
<dbReference type="Proteomes" id="UP000631694">
    <property type="component" value="Unassembled WGS sequence"/>
</dbReference>
<evidence type="ECO:0000256" key="3">
    <source>
        <dbReference type="ARBA" id="ARBA00006759"/>
    </source>
</evidence>
<evidence type="ECO:0000259" key="8">
    <source>
        <dbReference type="SMART" id="SM00849"/>
    </source>
</evidence>
<dbReference type="InterPro" id="IPR032282">
    <property type="entry name" value="HAGH_C"/>
</dbReference>
<evidence type="ECO:0000256" key="1">
    <source>
        <dbReference type="ARBA" id="ARBA00001623"/>
    </source>
</evidence>
<keyword evidence="4 7" id="KW-0479">Metal-binding</keyword>
<comment type="pathway">
    <text evidence="2 7">Secondary metabolite metabolism; methylglyoxal degradation; (R)-lactate from methylglyoxal: step 2/2.</text>
</comment>
<organism evidence="9 10">
    <name type="scientific">Methylobrevis albus</name>
    <dbReference type="NCBI Taxonomy" id="2793297"/>
    <lineage>
        <taxon>Bacteria</taxon>
        <taxon>Pseudomonadati</taxon>
        <taxon>Pseudomonadota</taxon>
        <taxon>Alphaproteobacteria</taxon>
        <taxon>Hyphomicrobiales</taxon>
        <taxon>Pleomorphomonadaceae</taxon>
        <taxon>Methylobrevis</taxon>
    </lineage>
</organism>
<name>A0A931I353_9HYPH</name>
<dbReference type="SMART" id="SM00849">
    <property type="entry name" value="Lactamase_B"/>
    <property type="match status" value="1"/>
</dbReference>
<dbReference type="GO" id="GO:0004416">
    <property type="term" value="F:hydroxyacylglutathione hydrolase activity"/>
    <property type="evidence" value="ECO:0007669"/>
    <property type="project" value="UniProtKB-UniRule"/>
</dbReference>
<dbReference type="GO" id="GO:0019243">
    <property type="term" value="P:methylglyoxal catabolic process to D-lactate via S-lactoyl-glutathione"/>
    <property type="evidence" value="ECO:0007669"/>
    <property type="project" value="UniProtKB-UniRule"/>
</dbReference>
<feature type="binding site" evidence="7">
    <location>
        <position position="62"/>
    </location>
    <ligand>
        <name>Zn(2+)</name>
        <dbReference type="ChEBI" id="CHEBI:29105"/>
        <label>2</label>
    </ligand>
</feature>
<dbReference type="InterPro" id="IPR050110">
    <property type="entry name" value="Glyoxalase_II_hydrolase"/>
</dbReference>
<dbReference type="PANTHER" id="PTHR43705">
    <property type="entry name" value="HYDROXYACYLGLUTATHIONE HYDROLASE"/>
    <property type="match status" value="1"/>
</dbReference>
<dbReference type="NCBIfam" id="TIGR03413">
    <property type="entry name" value="GSH_gloB"/>
    <property type="match status" value="1"/>
</dbReference>
<keyword evidence="6 7" id="KW-0862">Zinc</keyword>
<feature type="binding site" evidence="7">
    <location>
        <position position="134"/>
    </location>
    <ligand>
        <name>Zn(2+)</name>
        <dbReference type="ChEBI" id="CHEBI:29105"/>
        <label>1</label>
    </ligand>
</feature>